<comment type="caution">
    <text evidence="1">The sequence shown here is derived from an EMBL/GenBank/DDBJ whole genome shotgun (WGS) entry which is preliminary data.</text>
</comment>
<dbReference type="AlphaFoldDB" id="A0A9D3V9J2"/>
<evidence type="ECO:0000313" key="2">
    <source>
        <dbReference type="Proteomes" id="UP000828251"/>
    </source>
</evidence>
<dbReference type="EMBL" id="JAIQCV010000008">
    <property type="protein sequence ID" value="KAH1074630.1"/>
    <property type="molecule type" value="Genomic_DNA"/>
</dbReference>
<protein>
    <submittedName>
        <fullName evidence="1">Uncharacterized protein</fullName>
    </submittedName>
</protein>
<gene>
    <name evidence="1" type="ORF">J1N35_026958</name>
</gene>
<name>A0A9D3V9J2_9ROSI</name>
<dbReference type="Proteomes" id="UP000828251">
    <property type="component" value="Unassembled WGS sequence"/>
</dbReference>
<reference evidence="1 2" key="1">
    <citation type="journal article" date="2021" name="Plant Biotechnol. J.">
        <title>Multi-omics assisted identification of the key and species-specific regulatory components of drought-tolerant mechanisms in Gossypium stocksii.</title>
        <authorList>
            <person name="Yu D."/>
            <person name="Ke L."/>
            <person name="Zhang D."/>
            <person name="Wu Y."/>
            <person name="Sun Y."/>
            <person name="Mei J."/>
            <person name="Sun J."/>
            <person name="Sun Y."/>
        </authorList>
    </citation>
    <scope>NUCLEOTIDE SEQUENCE [LARGE SCALE GENOMIC DNA]</scope>
    <source>
        <strain evidence="2">cv. E1</strain>
        <tissue evidence="1">Leaf</tissue>
    </source>
</reference>
<accession>A0A9D3V9J2</accession>
<sequence length="192" mass="20717">MCTSMSFGGNGCTCRFWLDRWIVNIDPLFNYVDGQVSGVKDTTVANMVGANGKWQIDMLLPTLGRNIVDRTQGCSVPSGVLGGDAISWGSSLLGQFLLPHLYQDFGKGYCQVILENDNFEATRVITDGSIGIATNSSMRHIQGLLALQWQVPMQHGCGLCGQGVSQERCCPSAAQESDTRVLGDTSSGYRAQ</sequence>
<organism evidence="1 2">
    <name type="scientific">Gossypium stocksii</name>
    <dbReference type="NCBI Taxonomy" id="47602"/>
    <lineage>
        <taxon>Eukaryota</taxon>
        <taxon>Viridiplantae</taxon>
        <taxon>Streptophyta</taxon>
        <taxon>Embryophyta</taxon>
        <taxon>Tracheophyta</taxon>
        <taxon>Spermatophyta</taxon>
        <taxon>Magnoliopsida</taxon>
        <taxon>eudicotyledons</taxon>
        <taxon>Gunneridae</taxon>
        <taxon>Pentapetalae</taxon>
        <taxon>rosids</taxon>
        <taxon>malvids</taxon>
        <taxon>Malvales</taxon>
        <taxon>Malvaceae</taxon>
        <taxon>Malvoideae</taxon>
        <taxon>Gossypium</taxon>
    </lineage>
</organism>
<keyword evidence="2" id="KW-1185">Reference proteome</keyword>
<proteinExistence type="predicted"/>
<evidence type="ECO:0000313" key="1">
    <source>
        <dbReference type="EMBL" id="KAH1074630.1"/>
    </source>
</evidence>